<feature type="domain" description="PDZ" evidence="12">
    <location>
        <begin position="463"/>
        <end position="542"/>
    </location>
</feature>
<dbReference type="PRINTS" id="PR00278">
    <property type="entry name" value="PANCHORMONE"/>
</dbReference>
<accession>A0AA35L6F0</accession>
<dbReference type="PROSITE" id="PS00265">
    <property type="entry name" value="PANCREATIC_HORMONE_1"/>
    <property type="match status" value="1"/>
</dbReference>
<dbReference type="InterPro" id="IPR036028">
    <property type="entry name" value="SH3-like_dom_sf"/>
</dbReference>
<feature type="chain" id="PRO_5041294173" evidence="9">
    <location>
        <begin position="29"/>
        <end position="852"/>
    </location>
</feature>
<dbReference type="GO" id="GO:0005179">
    <property type="term" value="F:hormone activity"/>
    <property type="evidence" value="ECO:0007669"/>
    <property type="project" value="InterPro"/>
</dbReference>
<dbReference type="InterPro" id="IPR027417">
    <property type="entry name" value="P-loop_NTPase"/>
</dbReference>
<feature type="signal peptide" evidence="9">
    <location>
        <begin position="1"/>
        <end position="28"/>
    </location>
</feature>
<comment type="subcellular location">
    <subcellularLocation>
        <location evidence="1">Secreted</location>
    </subcellularLocation>
</comment>
<evidence type="ECO:0000313" key="15">
    <source>
        <dbReference type="Proteomes" id="UP001178461"/>
    </source>
</evidence>
<dbReference type="Gene3D" id="2.30.42.10">
    <property type="match status" value="1"/>
</dbReference>
<dbReference type="EMBL" id="OX395138">
    <property type="protein sequence ID" value="CAI5790098.1"/>
    <property type="molecule type" value="Genomic_DNA"/>
</dbReference>
<evidence type="ECO:0000259" key="11">
    <source>
        <dbReference type="PROSITE" id="PS50052"/>
    </source>
</evidence>
<dbReference type="PROSITE" id="PS00856">
    <property type="entry name" value="GUANYLATE_KINASE_1"/>
    <property type="match status" value="1"/>
</dbReference>
<dbReference type="InterPro" id="IPR035602">
    <property type="entry name" value="MPP2_SH3"/>
</dbReference>
<dbReference type="AlphaFoldDB" id="A0AA35L6F0"/>
<gene>
    <name evidence="14" type="ORF">PODLI_1B032226</name>
</gene>
<dbReference type="Pfam" id="PF00625">
    <property type="entry name" value="Guanylate_kin"/>
    <property type="match status" value="1"/>
</dbReference>
<dbReference type="PROSITE" id="PS50052">
    <property type="entry name" value="GUANYLATE_KINASE_2"/>
    <property type="match status" value="1"/>
</dbReference>
<keyword evidence="5" id="KW-0964">Secreted</keyword>
<feature type="compositionally biased region" description="Basic and acidic residues" evidence="8">
    <location>
        <begin position="174"/>
        <end position="183"/>
    </location>
</feature>
<comment type="similarity">
    <text evidence="2">Belongs to the MAGUK family.</text>
</comment>
<evidence type="ECO:0000256" key="8">
    <source>
        <dbReference type="SAM" id="MobiDB-lite"/>
    </source>
</evidence>
<dbReference type="CDD" id="cd10832">
    <property type="entry name" value="PDZ_MPP6-MPP2-like"/>
    <property type="match status" value="1"/>
</dbReference>
<dbReference type="PANTHER" id="PTHR23122">
    <property type="entry name" value="MEMBRANE-ASSOCIATED GUANYLATE KINASE MAGUK"/>
    <property type="match status" value="1"/>
</dbReference>
<name>A0AA35L6F0_9SAUR</name>
<feature type="domain" description="L27" evidence="13">
    <location>
        <begin position="383"/>
        <end position="441"/>
    </location>
</feature>
<dbReference type="Gene3D" id="1.10.287.650">
    <property type="entry name" value="L27 domain"/>
    <property type="match status" value="1"/>
</dbReference>
<dbReference type="Pfam" id="PF00159">
    <property type="entry name" value="Hormone_3"/>
    <property type="match status" value="1"/>
</dbReference>
<dbReference type="Proteomes" id="UP001178461">
    <property type="component" value="Chromosome 13"/>
</dbReference>
<dbReference type="InterPro" id="IPR020392">
    <property type="entry name" value="Pancreatic_hormone-like_CS"/>
</dbReference>
<evidence type="ECO:0000313" key="14">
    <source>
        <dbReference type="EMBL" id="CAI5790098.1"/>
    </source>
</evidence>
<dbReference type="SUPFAM" id="SSF50156">
    <property type="entry name" value="PDZ domain-like"/>
    <property type="match status" value="1"/>
</dbReference>
<evidence type="ECO:0000256" key="7">
    <source>
        <dbReference type="RuleBase" id="RU000656"/>
    </source>
</evidence>
<dbReference type="InterPro" id="IPR001478">
    <property type="entry name" value="PDZ"/>
</dbReference>
<dbReference type="Pfam" id="PF07653">
    <property type="entry name" value="SH3_2"/>
    <property type="match status" value="1"/>
</dbReference>
<dbReference type="Pfam" id="PF02828">
    <property type="entry name" value="L27"/>
    <property type="match status" value="2"/>
</dbReference>
<dbReference type="SMART" id="SM00309">
    <property type="entry name" value="PAH"/>
    <property type="match status" value="2"/>
</dbReference>
<dbReference type="SMART" id="SM00326">
    <property type="entry name" value="SH3"/>
    <property type="match status" value="1"/>
</dbReference>
<evidence type="ECO:0000259" key="13">
    <source>
        <dbReference type="PROSITE" id="PS51022"/>
    </source>
</evidence>
<reference evidence="14" key="1">
    <citation type="submission" date="2022-12" db="EMBL/GenBank/DDBJ databases">
        <authorList>
            <person name="Alioto T."/>
            <person name="Alioto T."/>
            <person name="Gomez Garrido J."/>
        </authorList>
    </citation>
    <scope>NUCLEOTIDE SEQUENCE</scope>
</reference>
<keyword evidence="9" id="KW-0732">Signal</keyword>
<evidence type="ECO:0000256" key="3">
    <source>
        <dbReference type="ARBA" id="ARBA00010022"/>
    </source>
</evidence>
<dbReference type="SUPFAM" id="SSF52540">
    <property type="entry name" value="P-loop containing nucleoside triphosphate hydrolases"/>
    <property type="match status" value="1"/>
</dbReference>
<dbReference type="SUPFAM" id="SSF101288">
    <property type="entry name" value="L27 domain"/>
    <property type="match status" value="1"/>
</dbReference>
<dbReference type="SMART" id="SM00228">
    <property type="entry name" value="PDZ"/>
    <property type="match status" value="1"/>
</dbReference>
<dbReference type="InterPro" id="IPR014775">
    <property type="entry name" value="L27_C"/>
</dbReference>
<dbReference type="SMART" id="SM00072">
    <property type="entry name" value="GuKc"/>
    <property type="match status" value="1"/>
</dbReference>
<comment type="similarity">
    <text evidence="3 7">Belongs to the NPY family.</text>
</comment>
<feature type="region of interest" description="Disordered" evidence="8">
    <location>
        <begin position="240"/>
        <end position="263"/>
    </location>
</feature>
<evidence type="ECO:0000256" key="5">
    <source>
        <dbReference type="ARBA" id="ARBA00022525"/>
    </source>
</evidence>
<sequence length="852" mass="95738">MVASLKSWPLMIAVTLCILFCLGTLVEAYPQQPEHPGEDASAEEMARYLSALRHYLNLVTRPRFGKRSSPETLMSELIFGDSSSNSGASHDDRSRFDDANMCHIGDTARIAPEFPGEDAPLDQLVQYYNEYQQYHNSINRPRKENRKHKQPSTTNQPEASETERSSMEALPPRGRSEERREPVRSLASPDPEPREFAAASERSDSIHPSIHTIASQLRSLAPPASPSPVHRSSCWGGEKRLEEAADTAKKTHQKERQPPELLTLRKHPQLLRCLLLPPTQKQGCGTLRRLPRQQEEVPSASFQKTAVNGSPVSDLFSEERFFVSPLKSELHRGAMQQVLDNLSDLPNSMGAGDLDLIFLRGLMESPIVRSLAKAHERLEETKLEAVRDNNLELVQEILKDITRIAQQDSTAAELARILQEPHFQSLLETHDSVASKSYETPPPSPVLDPMFNNQPVPPDAVRMVGIRKTAGEHLGVTFRVERGELVIARILHGGMIDQQGLLHVGDIIKEVNGQEVGSDPRALQEVLKNASGSVVLKILPSYQEPHPPRQVFVKAHFDYDPASDNLIPCKEAGLKFIAGDLLQIVNQDDPNWWQACHVEGGSAGLIPSQLLEEKRKAFVKRDLEVTPSSEFDRHELLIYEEVARMPPFRRKTLVLIGAQGVGRRSLKNKLIMSDQSQYGTTIPYTSRRPKEHEKTGQVYCFVTRSEMEGDIKAGRYLEHGEYEGNLYGTKIDSIHEVVESGKMCILDVNPQAVKVLRTAEFVPYVVFIEAPDFETLRAMNKAALENGVATKQLADADLKRTVDESCRIQRGYGHYFDLCLVNDNMEQTFQQLQEALEKLHSEPQWVPVSWVY</sequence>
<evidence type="ECO:0000256" key="4">
    <source>
        <dbReference type="ARBA" id="ARBA00022443"/>
    </source>
</evidence>
<feature type="domain" description="SH3" evidence="10">
    <location>
        <begin position="548"/>
        <end position="616"/>
    </location>
</feature>
<dbReference type="InterPro" id="IPR008145">
    <property type="entry name" value="GK/Ca_channel_bsu"/>
</dbReference>
<dbReference type="CDD" id="cd00126">
    <property type="entry name" value="PAH"/>
    <property type="match status" value="2"/>
</dbReference>
<feature type="region of interest" description="Disordered" evidence="8">
    <location>
        <begin position="137"/>
        <end position="207"/>
    </location>
</feature>
<dbReference type="InterPro" id="IPR036034">
    <property type="entry name" value="PDZ_sf"/>
</dbReference>
<keyword evidence="15" id="KW-1185">Reference proteome</keyword>
<dbReference type="FunFam" id="2.30.42.10:FF:000047">
    <property type="entry name" value="MAGUK p55 subfamily member 6"/>
    <property type="match status" value="1"/>
</dbReference>
<evidence type="ECO:0000256" key="2">
    <source>
        <dbReference type="ARBA" id="ARBA00007014"/>
    </source>
</evidence>
<dbReference type="PROSITE" id="PS50276">
    <property type="entry name" value="PANCREATIC_HORMONE_2"/>
    <property type="match status" value="2"/>
</dbReference>
<dbReference type="GO" id="GO:0005576">
    <property type="term" value="C:extracellular region"/>
    <property type="evidence" value="ECO:0007669"/>
    <property type="project" value="UniProtKB-SubCell"/>
</dbReference>
<dbReference type="PROSITE" id="PS51022">
    <property type="entry name" value="L27"/>
    <property type="match status" value="2"/>
</dbReference>
<evidence type="ECO:0000256" key="6">
    <source>
        <dbReference type="PROSITE-ProRule" id="PRU00192"/>
    </source>
</evidence>
<dbReference type="InterPro" id="IPR050716">
    <property type="entry name" value="MAGUK"/>
</dbReference>
<feature type="compositionally biased region" description="Basic and acidic residues" evidence="8">
    <location>
        <begin position="240"/>
        <end position="258"/>
    </location>
</feature>
<feature type="domain" description="L27" evidence="13">
    <location>
        <begin position="331"/>
        <end position="382"/>
    </location>
</feature>
<dbReference type="InterPro" id="IPR020590">
    <property type="entry name" value="Guanylate_kinase_CS"/>
</dbReference>
<dbReference type="PROSITE" id="PS50002">
    <property type="entry name" value="SH3"/>
    <property type="match status" value="1"/>
</dbReference>
<dbReference type="CDD" id="cd12037">
    <property type="entry name" value="SH3_MPP2"/>
    <property type="match status" value="1"/>
</dbReference>
<dbReference type="InterPro" id="IPR036892">
    <property type="entry name" value="L27_dom_sf"/>
</dbReference>
<feature type="domain" description="Guanylate kinase-like" evidence="11">
    <location>
        <begin position="650"/>
        <end position="837"/>
    </location>
</feature>
<dbReference type="InterPro" id="IPR008144">
    <property type="entry name" value="Guanylate_kin-like_dom"/>
</dbReference>
<dbReference type="FunFam" id="3.40.50.300:FF:000146">
    <property type="entry name" value="MAGUK p55 subfamily member 6 isoform X1"/>
    <property type="match status" value="1"/>
</dbReference>
<dbReference type="Gene3D" id="3.40.50.300">
    <property type="entry name" value="P-loop containing nucleotide triphosphate hydrolases"/>
    <property type="match status" value="1"/>
</dbReference>
<dbReference type="PROSITE" id="PS50106">
    <property type="entry name" value="PDZ"/>
    <property type="match status" value="1"/>
</dbReference>
<dbReference type="SUPFAM" id="SSF50044">
    <property type="entry name" value="SH3-domain"/>
    <property type="match status" value="1"/>
</dbReference>
<dbReference type="InterPro" id="IPR004172">
    <property type="entry name" value="L27_dom"/>
</dbReference>
<protein>
    <submittedName>
        <fullName evidence="14">MAGUK p55 subfamily member 2 isoform X1</fullName>
    </submittedName>
</protein>
<dbReference type="Gene3D" id="6.10.250.900">
    <property type="match status" value="1"/>
</dbReference>
<dbReference type="InterPro" id="IPR001955">
    <property type="entry name" value="Pancreatic_hormone-like"/>
</dbReference>
<organism evidence="14 15">
    <name type="scientific">Podarcis lilfordi</name>
    <name type="common">Lilford's wall lizard</name>
    <dbReference type="NCBI Taxonomy" id="74358"/>
    <lineage>
        <taxon>Eukaryota</taxon>
        <taxon>Metazoa</taxon>
        <taxon>Chordata</taxon>
        <taxon>Craniata</taxon>
        <taxon>Vertebrata</taxon>
        <taxon>Euteleostomi</taxon>
        <taxon>Lepidosauria</taxon>
        <taxon>Squamata</taxon>
        <taxon>Bifurcata</taxon>
        <taxon>Unidentata</taxon>
        <taxon>Episquamata</taxon>
        <taxon>Laterata</taxon>
        <taxon>Lacertibaenia</taxon>
        <taxon>Lacertidae</taxon>
        <taxon>Podarcis</taxon>
    </lineage>
</organism>
<evidence type="ECO:0000259" key="10">
    <source>
        <dbReference type="PROSITE" id="PS50002"/>
    </source>
</evidence>
<evidence type="ECO:0000256" key="1">
    <source>
        <dbReference type="ARBA" id="ARBA00004613"/>
    </source>
</evidence>
<dbReference type="Gene3D" id="2.30.30.40">
    <property type="entry name" value="SH3 Domains"/>
    <property type="match status" value="1"/>
</dbReference>
<evidence type="ECO:0000259" key="12">
    <source>
        <dbReference type="PROSITE" id="PS50106"/>
    </source>
</evidence>
<dbReference type="SMART" id="SM00569">
    <property type="entry name" value="L27"/>
    <property type="match status" value="2"/>
</dbReference>
<evidence type="ECO:0000256" key="9">
    <source>
        <dbReference type="SAM" id="SignalP"/>
    </source>
</evidence>
<dbReference type="Pfam" id="PF00595">
    <property type="entry name" value="PDZ"/>
    <property type="match status" value="1"/>
</dbReference>
<dbReference type="InterPro" id="IPR001452">
    <property type="entry name" value="SH3_domain"/>
</dbReference>
<feature type="compositionally biased region" description="Basic and acidic residues" evidence="8">
    <location>
        <begin position="191"/>
        <end position="205"/>
    </location>
</feature>
<keyword evidence="4 6" id="KW-0728">SH3 domain</keyword>
<proteinExistence type="inferred from homology"/>